<evidence type="ECO:0000256" key="8">
    <source>
        <dbReference type="ARBA" id="ARBA00023306"/>
    </source>
</evidence>
<sequence>MASTLQKAPSHTLWTSSEAVKATGGKTAGEWFATGVSIDTRSLEAGDLFIALQGDNSDGHLHVKSAIDKGAAAAIVSGPVDGVDESKLLIVEDTFKALQNLGIAARNRSAACIIGITGSVGKTGTKEMLGRSFAQFGETSWSVKSFNNHWGVPLSLARMHAGSDFGIFEMGMNNPGEITPLTKMARPHIAIITTVAPVHVGNFAEGITGIAKAKAEIFSGIEKGGIAILNRDNDQFGMLKSEAKKHDIKIMTFGESDQSDAQILDCLVASNGVRIKAKILGDEITYILKDAGHHIAMNSLAVLLAVKLSGQDITKAVKALEQIEPPAGRGKREMLDIGDASNPVTLIDESYNASPVAMQAAFKVLALIDPGRGGRRIAILGDMLELGDEGPKSHADLALPLKAANIDLVYTCGKLMKNLHDALPNDNRKFHAENSMELGQIVPDVLVPGDVVMVKGSLGSKMNVVVEALRALPAKKKVANSAAKGSEGKNSAL</sequence>
<evidence type="ECO:0000256" key="5">
    <source>
        <dbReference type="ARBA" id="ARBA00022840"/>
    </source>
</evidence>
<evidence type="ECO:0000313" key="16">
    <source>
        <dbReference type="Proteomes" id="UP000249739"/>
    </source>
</evidence>
<evidence type="ECO:0000256" key="1">
    <source>
        <dbReference type="ARBA" id="ARBA00022490"/>
    </source>
</evidence>
<dbReference type="GO" id="GO:0008766">
    <property type="term" value="F:UDP-N-acetylmuramoylalanyl-D-glutamyl-2,6-diaminopimelate-D-alanyl-D-alanine ligase activity"/>
    <property type="evidence" value="ECO:0007669"/>
    <property type="project" value="RHEA"/>
</dbReference>
<dbReference type="PANTHER" id="PTHR43024:SF1">
    <property type="entry name" value="UDP-N-ACETYLMURAMOYL-TRIPEPTIDE--D-ALANYL-D-ALANINE LIGASE"/>
    <property type="match status" value="1"/>
</dbReference>
<dbReference type="EC" id="6.3.2.10" evidence="10 11"/>
<evidence type="ECO:0000259" key="13">
    <source>
        <dbReference type="Pfam" id="PF02875"/>
    </source>
</evidence>
<dbReference type="GO" id="GO:0047480">
    <property type="term" value="F:UDP-N-acetylmuramoyl-tripeptide-D-alanyl-D-alanine ligase activity"/>
    <property type="evidence" value="ECO:0007669"/>
    <property type="project" value="UniProtKB-UniRule"/>
</dbReference>
<dbReference type="Pfam" id="PF02875">
    <property type="entry name" value="Mur_ligase_C"/>
    <property type="match status" value="1"/>
</dbReference>
<evidence type="ECO:0000256" key="11">
    <source>
        <dbReference type="RuleBase" id="RU004136"/>
    </source>
</evidence>
<evidence type="ECO:0000313" key="15">
    <source>
        <dbReference type="EMBL" id="PZP56722.1"/>
    </source>
</evidence>
<dbReference type="Gene3D" id="3.40.1390.10">
    <property type="entry name" value="MurE/MurF, N-terminal domain"/>
    <property type="match status" value="1"/>
</dbReference>
<dbReference type="GO" id="GO:0005524">
    <property type="term" value="F:ATP binding"/>
    <property type="evidence" value="ECO:0007669"/>
    <property type="project" value="UniProtKB-UniRule"/>
</dbReference>
<proteinExistence type="inferred from homology"/>
<evidence type="ECO:0000256" key="6">
    <source>
        <dbReference type="ARBA" id="ARBA00022960"/>
    </source>
</evidence>
<dbReference type="InterPro" id="IPR035911">
    <property type="entry name" value="MurE/MurF_N"/>
</dbReference>
<keyword evidence="4 10" id="KW-0547">Nucleotide-binding</keyword>
<dbReference type="Pfam" id="PF01225">
    <property type="entry name" value="Mur_ligase"/>
    <property type="match status" value="1"/>
</dbReference>
<comment type="caution">
    <text evidence="10">Lacks conserved residue(s) required for the propagation of feature annotation.</text>
</comment>
<dbReference type="AlphaFoldDB" id="A0A2W5HM40"/>
<evidence type="ECO:0000256" key="9">
    <source>
        <dbReference type="ARBA" id="ARBA00023316"/>
    </source>
</evidence>
<dbReference type="GO" id="GO:0005737">
    <property type="term" value="C:cytoplasm"/>
    <property type="evidence" value="ECO:0007669"/>
    <property type="project" value="UniProtKB-SubCell"/>
</dbReference>
<dbReference type="SUPFAM" id="SSF63418">
    <property type="entry name" value="MurE/MurF N-terminal domain"/>
    <property type="match status" value="1"/>
</dbReference>
<keyword evidence="2 10" id="KW-0436">Ligase</keyword>
<feature type="domain" description="Mur ligase central" evidence="14">
    <location>
        <begin position="116"/>
        <end position="305"/>
    </location>
</feature>
<evidence type="ECO:0000256" key="7">
    <source>
        <dbReference type="ARBA" id="ARBA00022984"/>
    </source>
</evidence>
<dbReference type="Proteomes" id="UP000249739">
    <property type="component" value="Unassembled WGS sequence"/>
</dbReference>
<evidence type="ECO:0000256" key="3">
    <source>
        <dbReference type="ARBA" id="ARBA00022618"/>
    </source>
</evidence>
<comment type="catalytic activity">
    <reaction evidence="10 11">
        <text>D-alanyl-D-alanine + UDP-N-acetyl-alpha-D-muramoyl-L-alanyl-gamma-D-glutamyl-meso-2,6-diaminopimelate + ATP = UDP-N-acetyl-alpha-D-muramoyl-L-alanyl-gamma-D-glutamyl-meso-2,6-diaminopimeloyl-D-alanyl-D-alanine + ADP + phosphate + H(+)</text>
        <dbReference type="Rhea" id="RHEA:28374"/>
        <dbReference type="ChEBI" id="CHEBI:15378"/>
        <dbReference type="ChEBI" id="CHEBI:30616"/>
        <dbReference type="ChEBI" id="CHEBI:43474"/>
        <dbReference type="ChEBI" id="CHEBI:57822"/>
        <dbReference type="ChEBI" id="CHEBI:61386"/>
        <dbReference type="ChEBI" id="CHEBI:83905"/>
        <dbReference type="ChEBI" id="CHEBI:456216"/>
        <dbReference type="EC" id="6.3.2.10"/>
    </reaction>
</comment>
<reference evidence="15 16" key="1">
    <citation type="submission" date="2017-08" db="EMBL/GenBank/DDBJ databases">
        <title>Infants hospitalized years apart are colonized by the same room-sourced microbial strains.</title>
        <authorList>
            <person name="Brooks B."/>
            <person name="Olm M.R."/>
            <person name="Firek B.A."/>
            <person name="Baker R."/>
            <person name="Thomas B.C."/>
            <person name="Morowitz M.J."/>
            <person name="Banfield J.F."/>
        </authorList>
    </citation>
    <scope>NUCLEOTIDE SEQUENCE [LARGE SCALE GENOMIC DNA]</scope>
    <source>
        <strain evidence="15">S2_006_000_R2_64</strain>
    </source>
</reference>
<evidence type="ECO:0000259" key="14">
    <source>
        <dbReference type="Pfam" id="PF08245"/>
    </source>
</evidence>
<dbReference type="GO" id="GO:0071555">
    <property type="term" value="P:cell wall organization"/>
    <property type="evidence" value="ECO:0007669"/>
    <property type="project" value="UniProtKB-KW"/>
</dbReference>
<evidence type="ECO:0000256" key="2">
    <source>
        <dbReference type="ARBA" id="ARBA00022598"/>
    </source>
</evidence>
<dbReference type="SUPFAM" id="SSF53623">
    <property type="entry name" value="MurD-like peptide ligases, catalytic domain"/>
    <property type="match status" value="1"/>
</dbReference>
<dbReference type="InterPro" id="IPR000713">
    <property type="entry name" value="Mur_ligase_N"/>
</dbReference>
<evidence type="ECO:0000259" key="12">
    <source>
        <dbReference type="Pfam" id="PF01225"/>
    </source>
</evidence>
<evidence type="ECO:0000256" key="10">
    <source>
        <dbReference type="HAMAP-Rule" id="MF_02019"/>
    </source>
</evidence>
<dbReference type="InterPro" id="IPR004101">
    <property type="entry name" value="Mur_ligase_C"/>
</dbReference>
<keyword evidence="9 10" id="KW-0961">Cell wall biogenesis/degradation</keyword>
<comment type="function">
    <text evidence="10 11">Involved in cell wall formation. Catalyzes the final step in the synthesis of UDP-N-acetylmuramoyl-pentapeptide, the precursor of murein.</text>
</comment>
<feature type="domain" description="Mur ligase C-terminal" evidence="13">
    <location>
        <begin position="341"/>
        <end position="457"/>
    </location>
</feature>
<dbReference type="InterPro" id="IPR036615">
    <property type="entry name" value="Mur_ligase_C_dom_sf"/>
</dbReference>
<dbReference type="NCBIfam" id="TIGR01143">
    <property type="entry name" value="murF"/>
    <property type="match status" value="1"/>
</dbReference>
<dbReference type="Gene3D" id="3.90.190.20">
    <property type="entry name" value="Mur ligase, C-terminal domain"/>
    <property type="match status" value="1"/>
</dbReference>
<gene>
    <name evidence="10" type="primary">murF</name>
    <name evidence="15" type="ORF">DI586_02835</name>
</gene>
<dbReference type="InterPro" id="IPR005863">
    <property type="entry name" value="UDP-N-AcMur_synth"/>
</dbReference>
<comment type="pathway">
    <text evidence="10 11">Cell wall biogenesis; peptidoglycan biosynthesis.</text>
</comment>
<dbReference type="UniPathway" id="UPA00219"/>
<dbReference type="Gene3D" id="3.40.1190.10">
    <property type="entry name" value="Mur-like, catalytic domain"/>
    <property type="match status" value="1"/>
</dbReference>
<dbReference type="GO" id="GO:0009252">
    <property type="term" value="P:peptidoglycan biosynthetic process"/>
    <property type="evidence" value="ECO:0007669"/>
    <property type="project" value="UniProtKB-UniRule"/>
</dbReference>
<dbReference type="InterPro" id="IPR013221">
    <property type="entry name" value="Mur_ligase_cen"/>
</dbReference>
<dbReference type="GO" id="GO:0008360">
    <property type="term" value="P:regulation of cell shape"/>
    <property type="evidence" value="ECO:0007669"/>
    <property type="project" value="UniProtKB-KW"/>
</dbReference>
<keyword evidence="8 10" id="KW-0131">Cell cycle</keyword>
<comment type="subcellular location">
    <subcellularLocation>
        <location evidence="10 11">Cytoplasm</location>
    </subcellularLocation>
</comment>
<keyword evidence="5 10" id="KW-0067">ATP-binding</keyword>
<evidence type="ECO:0000256" key="4">
    <source>
        <dbReference type="ARBA" id="ARBA00022741"/>
    </source>
</evidence>
<dbReference type="EMBL" id="QFOT01000017">
    <property type="protein sequence ID" value="PZP56722.1"/>
    <property type="molecule type" value="Genomic_DNA"/>
</dbReference>
<dbReference type="HAMAP" id="MF_02019">
    <property type="entry name" value="MurF"/>
    <property type="match status" value="1"/>
</dbReference>
<accession>A0A2W5HM40</accession>
<dbReference type="GO" id="GO:0051301">
    <property type="term" value="P:cell division"/>
    <property type="evidence" value="ECO:0007669"/>
    <property type="project" value="UniProtKB-KW"/>
</dbReference>
<keyword evidence="6 10" id="KW-0133">Cell shape</keyword>
<comment type="caution">
    <text evidence="15">The sequence shown here is derived from an EMBL/GenBank/DDBJ whole genome shotgun (WGS) entry which is preliminary data.</text>
</comment>
<dbReference type="PANTHER" id="PTHR43024">
    <property type="entry name" value="UDP-N-ACETYLMURAMOYL-TRIPEPTIDE--D-ALANYL-D-ALANINE LIGASE"/>
    <property type="match status" value="1"/>
</dbReference>
<dbReference type="Pfam" id="PF08245">
    <property type="entry name" value="Mur_ligase_M"/>
    <property type="match status" value="1"/>
</dbReference>
<name>A0A2W5HM40_9BACT</name>
<dbReference type="InterPro" id="IPR036565">
    <property type="entry name" value="Mur-like_cat_sf"/>
</dbReference>
<comment type="similarity">
    <text evidence="10">Belongs to the MurCDEF family. MurF subfamily.</text>
</comment>
<keyword evidence="7 10" id="KW-0573">Peptidoglycan synthesis</keyword>
<protein>
    <recommendedName>
        <fullName evidence="10 11">UDP-N-acetylmuramoyl-tripeptide--D-alanyl-D-alanine ligase</fullName>
        <ecNumber evidence="10 11">6.3.2.10</ecNumber>
    </recommendedName>
    <alternativeName>
        <fullName evidence="10">D-alanyl-D-alanine-adding enzyme</fullName>
    </alternativeName>
</protein>
<dbReference type="InterPro" id="IPR051046">
    <property type="entry name" value="MurCDEF_CellWall_CoF430Synth"/>
</dbReference>
<feature type="domain" description="Mur ligase N-terminal catalytic" evidence="12">
    <location>
        <begin position="34"/>
        <end position="80"/>
    </location>
</feature>
<keyword evidence="1 10" id="KW-0963">Cytoplasm</keyword>
<dbReference type="SUPFAM" id="SSF53244">
    <property type="entry name" value="MurD-like peptide ligases, peptide-binding domain"/>
    <property type="match status" value="1"/>
</dbReference>
<organism evidence="15 16">
    <name type="scientific">Micavibrio aeruginosavorus</name>
    <dbReference type="NCBI Taxonomy" id="349221"/>
    <lineage>
        <taxon>Bacteria</taxon>
        <taxon>Pseudomonadati</taxon>
        <taxon>Bdellovibrionota</taxon>
        <taxon>Bdellovibrionia</taxon>
        <taxon>Bdellovibrionales</taxon>
        <taxon>Pseudobdellovibrionaceae</taxon>
        <taxon>Micavibrio</taxon>
    </lineage>
</organism>
<keyword evidence="3 10" id="KW-0132">Cell division</keyword>